<gene>
    <name evidence="3" type="ORF">Agub_g13939</name>
</gene>
<dbReference type="PROSITE" id="PS51186">
    <property type="entry name" value="GNAT"/>
    <property type="match status" value="1"/>
</dbReference>
<dbReference type="PANTHER" id="PTHR47426">
    <property type="entry name" value="ACYL-COA N-ACYLTRANSFERASES (NAT) SUPERFAMILY PROTEIN"/>
    <property type="match status" value="1"/>
</dbReference>
<sequence length="403" mass="42225">MLQAMGNNYSNLSGNCGVCKGHSQQTAVQRQSPRSASYLLNTTRSRCSCATTPHKYSNSRWDSGSCVTGAATHIAWGPLDDTSLHHAAPLCIPSPRSCASGTTPRSSLSGMLFHGLSPSRCLPGAAPMNRCSSASSNRSSSTSSTSSSIRRRGSRVLPLPSPLPSTAAVRTAAVHTTGMPTPASPTAVPDEVPYTLSGGLEVTVRNVRSLDELRQVSTLRADAYYAESQSRFVNSLKKKFVEQEVESLQQRTTILSRHGQPYSECLVAVERCSAAVLGCIDVRLPAALNGTHPHGVPQDDPAGCYLLNLVVREEARGRGLGGALMRAAMSRAVGRWGAARLYTHVEADNEVAYRLYCSCGFQQHSLEASCPGAAAAGAQQLGCRLLLVAPGGAGAGEGAGAGA</sequence>
<proteinExistence type="predicted"/>
<evidence type="ECO:0000256" key="1">
    <source>
        <dbReference type="SAM" id="MobiDB-lite"/>
    </source>
</evidence>
<organism evidence="3 4">
    <name type="scientific">Astrephomene gubernaculifera</name>
    <dbReference type="NCBI Taxonomy" id="47775"/>
    <lineage>
        <taxon>Eukaryota</taxon>
        <taxon>Viridiplantae</taxon>
        <taxon>Chlorophyta</taxon>
        <taxon>core chlorophytes</taxon>
        <taxon>Chlorophyceae</taxon>
        <taxon>CS clade</taxon>
        <taxon>Chlamydomonadales</taxon>
        <taxon>Astrephomenaceae</taxon>
        <taxon>Astrephomene</taxon>
    </lineage>
</organism>
<dbReference type="Gene3D" id="3.40.630.30">
    <property type="match status" value="1"/>
</dbReference>
<evidence type="ECO:0000259" key="2">
    <source>
        <dbReference type="PROSITE" id="PS51186"/>
    </source>
</evidence>
<dbReference type="SUPFAM" id="SSF55729">
    <property type="entry name" value="Acyl-CoA N-acyltransferases (Nat)"/>
    <property type="match status" value="1"/>
</dbReference>
<accession>A0AAD3E123</accession>
<dbReference type="InterPro" id="IPR000182">
    <property type="entry name" value="GNAT_dom"/>
</dbReference>
<feature type="domain" description="N-acetyltransferase" evidence="2">
    <location>
        <begin position="211"/>
        <end position="386"/>
    </location>
</feature>
<dbReference type="EMBL" id="BMAR01000051">
    <property type="protein sequence ID" value="GFR51523.1"/>
    <property type="molecule type" value="Genomic_DNA"/>
</dbReference>
<dbReference type="CDD" id="cd04301">
    <property type="entry name" value="NAT_SF"/>
    <property type="match status" value="1"/>
</dbReference>
<evidence type="ECO:0000313" key="3">
    <source>
        <dbReference type="EMBL" id="GFR51523.1"/>
    </source>
</evidence>
<dbReference type="PANTHER" id="PTHR47426:SF3">
    <property type="entry name" value="GCN5-RELATED N-ACETYLTRANSFERASE 6, CHLOROPLASTIC"/>
    <property type="match status" value="1"/>
</dbReference>
<feature type="region of interest" description="Disordered" evidence="1">
    <location>
        <begin position="129"/>
        <end position="164"/>
    </location>
</feature>
<comment type="caution">
    <text evidence="3">The sequence shown here is derived from an EMBL/GenBank/DDBJ whole genome shotgun (WGS) entry which is preliminary data.</text>
</comment>
<keyword evidence="4" id="KW-1185">Reference proteome</keyword>
<dbReference type="GO" id="GO:0016747">
    <property type="term" value="F:acyltransferase activity, transferring groups other than amino-acyl groups"/>
    <property type="evidence" value="ECO:0007669"/>
    <property type="project" value="InterPro"/>
</dbReference>
<feature type="compositionally biased region" description="Low complexity" evidence="1">
    <location>
        <begin position="130"/>
        <end position="148"/>
    </location>
</feature>
<dbReference type="Pfam" id="PF00583">
    <property type="entry name" value="Acetyltransf_1"/>
    <property type="match status" value="1"/>
</dbReference>
<dbReference type="InterPro" id="IPR016181">
    <property type="entry name" value="Acyl_CoA_acyltransferase"/>
</dbReference>
<name>A0AAD3E123_9CHLO</name>
<reference evidence="3 4" key="1">
    <citation type="journal article" date="2021" name="Sci. Rep.">
        <title>Genome sequencing of the multicellular alga Astrephomene provides insights into convergent evolution of germ-soma differentiation.</title>
        <authorList>
            <person name="Yamashita S."/>
            <person name="Yamamoto K."/>
            <person name="Matsuzaki R."/>
            <person name="Suzuki S."/>
            <person name="Yamaguchi H."/>
            <person name="Hirooka S."/>
            <person name="Minakuchi Y."/>
            <person name="Miyagishima S."/>
            <person name="Kawachi M."/>
            <person name="Toyoda A."/>
            <person name="Nozaki H."/>
        </authorList>
    </citation>
    <scope>NUCLEOTIDE SEQUENCE [LARGE SCALE GENOMIC DNA]</scope>
    <source>
        <strain evidence="3 4">NIES-4017</strain>
    </source>
</reference>
<evidence type="ECO:0000313" key="4">
    <source>
        <dbReference type="Proteomes" id="UP001054857"/>
    </source>
</evidence>
<protein>
    <recommendedName>
        <fullName evidence="2">N-acetyltransferase domain-containing protein</fullName>
    </recommendedName>
</protein>
<dbReference type="AlphaFoldDB" id="A0AAD3E123"/>
<dbReference type="Proteomes" id="UP001054857">
    <property type="component" value="Unassembled WGS sequence"/>
</dbReference>